<keyword evidence="2" id="KW-1003">Cell membrane</keyword>
<feature type="transmembrane region" description="Helical" evidence="6">
    <location>
        <begin position="88"/>
        <end position="110"/>
    </location>
</feature>
<dbReference type="Proteomes" id="UP000295367">
    <property type="component" value="Unassembled WGS sequence"/>
</dbReference>
<protein>
    <submittedName>
        <fullName evidence="7">O-antigen/teichoic acid export membrane protein</fullName>
    </submittedName>
</protein>
<evidence type="ECO:0000256" key="1">
    <source>
        <dbReference type="ARBA" id="ARBA00004651"/>
    </source>
</evidence>
<feature type="transmembrane region" description="Helical" evidence="6">
    <location>
        <begin position="130"/>
        <end position="151"/>
    </location>
</feature>
<keyword evidence="5 6" id="KW-0472">Membrane</keyword>
<dbReference type="PANTHER" id="PTHR30250">
    <property type="entry name" value="PST FAMILY PREDICTED COLANIC ACID TRANSPORTER"/>
    <property type="match status" value="1"/>
</dbReference>
<feature type="transmembrane region" description="Helical" evidence="6">
    <location>
        <begin position="45"/>
        <end position="67"/>
    </location>
</feature>
<evidence type="ECO:0000256" key="4">
    <source>
        <dbReference type="ARBA" id="ARBA00022989"/>
    </source>
</evidence>
<comment type="subcellular location">
    <subcellularLocation>
        <location evidence="1">Cell membrane</location>
        <topology evidence="1">Multi-pass membrane protein</topology>
    </subcellularLocation>
</comment>
<feature type="transmembrane region" description="Helical" evidence="6">
    <location>
        <begin position="352"/>
        <end position="373"/>
    </location>
</feature>
<evidence type="ECO:0000256" key="2">
    <source>
        <dbReference type="ARBA" id="ARBA00022475"/>
    </source>
</evidence>
<dbReference type="PANTHER" id="PTHR30250:SF27">
    <property type="entry name" value="POLYSACCHARIDE BIOSYNTHESIS PROTEIN"/>
    <property type="match status" value="1"/>
</dbReference>
<keyword evidence="8" id="KW-1185">Reference proteome</keyword>
<evidence type="ECO:0000313" key="7">
    <source>
        <dbReference type="EMBL" id="TCV83436.1"/>
    </source>
</evidence>
<comment type="caution">
    <text evidence="7">The sequence shown here is derived from an EMBL/GenBank/DDBJ whole genome shotgun (WGS) entry which is preliminary data.</text>
</comment>
<evidence type="ECO:0000313" key="8">
    <source>
        <dbReference type="Proteomes" id="UP000295367"/>
    </source>
</evidence>
<evidence type="ECO:0000256" key="3">
    <source>
        <dbReference type="ARBA" id="ARBA00022692"/>
    </source>
</evidence>
<dbReference type="AlphaFoldDB" id="A0A4R3XVX2"/>
<organism evidence="7 8">
    <name type="scientific">Sulfurirhabdus autotrophica</name>
    <dbReference type="NCBI Taxonomy" id="1706046"/>
    <lineage>
        <taxon>Bacteria</taxon>
        <taxon>Pseudomonadati</taxon>
        <taxon>Pseudomonadota</taxon>
        <taxon>Betaproteobacteria</taxon>
        <taxon>Nitrosomonadales</taxon>
        <taxon>Sulfuricellaceae</taxon>
        <taxon>Sulfurirhabdus</taxon>
    </lineage>
</organism>
<dbReference type="InterPro" id="IPR050833">
    <property type="entry name" value="Poly_Biosynth_Transport"/>
</dbReference>
<feature type="transmembrane region" description="Helical" evidence="6">
    <location>
        <begin position="12"/>
        <end position="39"/>
    </location>
</feature>
<name>A0A4R3XVX2_9PROT</name>
<feature type="transmembrane region" description="Helical" evidence="6">
    <location>
        <begin position="407"/>
        <end position="426"/>
    </location>
</feature>
<keyword evidence="3 6" id="KW-0812">Transmembrane</keyword>
<feature type="transmembrane region" description="Helical" evidence="6">
    <location>
        <begin position="315"/>
        <end position="340"/>
    </location>
</feature>
<feature type="transmembrane region" description="Helical" evidence="6">
    <location>
        <begin position="228"/>
        <end position="253"/>
    </location>
</feature>
<feature type="transmembrane region" description="Helical" evidence="6">
    <location>
        <begin position="438"/>
        <end position="459"/>
    </location>
</feature>
<dbReference type="EMBL" id="SMCO01000015">
    <property type="protein sequence ID" value="TCV83436.1"/>
    <property type="molecule type" value="Genomic_DNA"/>
</dbReference>
<sequence>MASKQKNLNQMASGAGIGLLGSVAGSVLQLASGLIMVRLVAPVEYGLYTLAAVFVAMAATLANMGFGNGAPQLIAKYLAVSDFARARGIVMATLGVVAAVSAVLTAATFVFSAQLAALFGKPELTRVLNLFSLILWPSAMILALISIFRGFASTWPKVLFDELLNRLMRIIGLLLVAFMGWGLSGIVWITVVTTLISFVAFSGYAWRTMPRLLPPVQSIWGGRELVRFSFPLFGNNVIEILMVSASTLLLGYFKSADFVGQYNVAVTLSRLLEMPLIALAFIYLPIATAVHGGQGGQGGQGSQEVEKLYLSSTKWIAVVTLPVFLGILVDAEFIVGLLFGKAYLPAANVLRVLAVGYFMHVALGPNGVTLLAFGTRRAIFLSTAIAALINIVLGVVLMPLWGAMGAAIAVALALSVSNIFISVKLYMQTGIHPLKAAYMRPLAVSGLAGILSAGLVWVFPFSSGWKHFFLLGAITLVCLASPIITRSIDESDLSTLGAIERKLSKKMIITDRLRKWCLR</sequence>
<dbReference type="GO" id="GO:0005886">
    <property type="term" value="C:plasma membrane"/>
    <property type="evidence" value="ECO:0007669"/>
    <property type="project" value="UniProtKB-SubCell"/>
</dbReference>
<dbReference type="RefSeq" id="WP_124947222.1">
    <property type="nucleotide sequence ID" value="NZ_BHVT01000069.1"/>
</dbReference>
<feature type="transmembrane region" description="Helical" evidence="6">
    <location>
        <begin position="465"/>
        <end position="484"/>
    </location>
</feature>
<proteinExistence type="predicted"/>
<evidence type="ECO:0000256" key="6">
    <source>
        <dbReference type="SAM" id="Phobius"/>
    </source>
</evidence>
<keyword evidence="4 6" id="KW-1133">Transmembrane helix</keyword>
<dbReference type="CDD" id="cd13128">
    <property type="entry name" value="MATE_Wzx_like"/>
    <property type="match status" value="1"/>
</dbReference>
<evidence type="ECO:0000256" key="5">
    <source>
        <dbReference type="ARBA" id="ARBA00023136"/>
    </source>
</evidence>
<reference evidence="7 8" key="1">
    <citation type="submission" date="2019-03" db="EMBL/GenBank/DDBJ databases">
        <title>Genomic Encyclopedia of Type Strains, Phase IV (KMG-IV): sequencing the most valuable type-strain genomes for metagenomic binning, comparative biology and taxonomic classification.</title>
        <authorList>
            <person name="Goeker M."/>
        </authorList>
    </citation>
    <scope>NUCLEOTIDE SEQUENCE [LARGE SCALE GENOMIC DNA]</scope>
    <source>
        <strain evidence="7 8">DSM 100309</strain>
    </source>
</reference>
<accession>A0A4R3XVX2</accession>
<feature type="transmembrane region" description="Helical" evidence="6">
    <location>
        <begin position="380"/>
        <end position="401"/>
    </location>
</feature>
<dbReference type="OrthoDB" id="3609824at2"/>
<dbReference type="Pfam" id="PF13440">
    <property type="entry name" value="Polysacc_synt_3"/>
    <property type="match status" value="1"/>
</dbReference>
<gene>
    <name evidence="7" type="ORF">EDC63_11561</name>
</gene>